<feature type="transmembrane region" description="Helical" evidence="2">
    <location>
        <begin position="387"/>
        <end position="405"/>
    </location>
</feature>
<evidence type="ECO:0000313" key="6">
    <source>
        <dbReference type="Proteomes" id="UP000547510"/>
    </source>
</evidence>
<feature type="transmembrane region" description="Helical" evidence="2">
    <location>
        <begin position="162"/>
        <end position="185"/>
    </location>
</feature>
<proteinExistence type="predicted"/>
<dbReference type="PANTHER" id="PTHR23028:SF53">
    <property type="entry name" value="ACYL_TRANSF_3 DOMAIN-CONTAINING PROTEIN"/>
    <property type="match status" value="1"/>
</dbReference>
<feature type="transmembrane region" description="Helical" evidence="2">
    <location>
        <begin position="344"/>
        <end position="367"/>
    </location>
</feature>
<evidence type="ECO:0000259" key="4">
    <source>
        <dbReference type="Pfam" id="PF19040"/>
    </source>
</evidence>
<dbReference type="AlphaFoldDB" id="A0A841CNJ2"/>
<dbReference type="InterPro" id="IPR050879">
    <property type="entry name" value="Acyltransferase_3"/>
</dbReference>
<keyword evidence="6" id="KW-1185">Reference proteome</keyword>
<dbReference type="Proteomes" id="UP000547510">
    <property type="component" value="Unassembled WGS sequence"/>
</dbReference>
<feature type="transmembrane region" description="Helical" evidence="2">
    <location>
        <begin position="316"/>
        <end position="338"/>
    </location>
</feature>
<feature type="transmembrane region" description="Helical" evidence="2">
    <location>
        <begin position="256"/>
        <end position="278"/>
    </location>
</feature>
<dbReference type="GO" id="GO:0009103">
    <property type="term" value="P:lipopolysaccharide biosynthetic process"/>
    <property type="evidence" value="ECO:0007669"/>
    <property type="project" value="TreeGrafter"/>
</dbReference>
<dbReference type="RefSeq" id="WP_184693484.1">
    <property type="nucleotide sequence ID" value="NZ_JACHJN010000007.1"/>
</dbReference>
<gene>
    <name evidence="5" type="ORF">FHS29_004542</name>
</gene>
<evidence type="ECO:0000256" key="2">
    <source>
        <dbReference type="SAM" id="Phobius"/>
    </source>
</evidence>
<evidence type="ECO:0000259" key="3">
    <source>
        <dbReference type="Pfam" id="PF01757"/>
    </source>
</evidence>
<dbReference type="EMBL" id="JACHJN010000007">
    <property type="protein sequence ID" value="MBB5957934.1"/>
    <property type="molecule type" value="Genomic_DNA"/>
</dbReference>
<dbReference type="Pfam" id="PF19040">
    <property type="entry name" value="SGNH"/>
    <property type="match status" value="1"/>
</dbReference>
<evidence type="ECO:0000313" key="5">
    <source>
        <dbReference type="EMBL" id="MBB5957934.1"/>
    </source>
</evidence>
<sequence>MAEPILTLARSSREDTTTGATPAASPTGPAPRFRPEIQGLRAVAVTLVVVYHVWLGRVSGGVDVFFVISGFLVTGQLVRATAKGRIAFVPLWGRMVKRLFPAALTVLLVVMAVSVVALPGSRWFQTIREIVAAALYLENWQLAADSADYFAQHNSASVVQHFWSLSIQGQFFVVWPLMAALALFLARVTGWGARRIVHWLLVAVFVESLVFSIALTSVDQPLAYFHSLTRAWEFALGGLLALVVDTVVLPRAARVVLGWAGIAGLVACGLVLQVGTVFPGWLALWPTLCGAAVIVAGTTGSGAGADRLLGTPFMRYVGDLSYSLYLWHWPVLVLFLVARGQRELGLVDGAFVIALSVLLSVATYHLVEKPVRGSAIGVAKPWGAYRFGVLLLVPVLVGAGVWQYTSTRKASSYAIKLDDPDHPGALARTPGFEYWGSPDAEYVPPLVALNDDVGKPPDRECLLDQSDEELRVCTLAGPAQPKKRVVLVGDSHMHQYLPALAVVAERRQWEVTTILRGGCPFSVDSDAIADFQPCVQWNAWALERIRELRPDAVIANGTRDIRPGLTEYTPSGFVRQWRNLEPDGIRVIAVRDNPRFEVRPSECMVANSMSVARCSPARSDLYHAKPPYEDIADLPSNVSFSDFTGYFCDDDKCPPVIGNVWVYRDDNHISGSFMISMAPMVEQDFVAKLGE</sequence>
<dbReference type="InterPro" id="IPR002656">
    <property type="entry name" value="Acyl_transf_3_dom"/>
</dbReference>
<feature type="transmembrane region" description="Helical" evidence="2">
    <location>
        <begin position="197"/>
        <end position="218"/>
    </location>
</feature>
<dbReference type="PANTHER" id="PTHR23028">
    <property type="entry name" value="ACETYLTRANSFERASE"/>
    <property type="match status" value="1"/>
</dbReference>
<dbReference type="Pfam" id="PF01757">
    <property type="entry name" value="Acyl_transf_3"/>
    <property type="match status" value="1"/>
</dbReference>
<feature type="transmembrane region" description="Helical" evidence="2">
    <location>
        <begin position="230"/>
        <end position="249"/>
    </location>
</feature>
<feature type="domain" description="SGNH" evidence="4">
    <location>
        <begin position="461"/>
        <end position="682"/>
    </location>
</feature>
<dbReference type="GO" id="GO:0016020">
    <property type="term" value="C:membrane"/>
    <property type="evidence" value="ECO:0007669"/>
    <property type="project" value="TreeGrafter"/>
</dbReference>
<feature type="compositionally biased region" description="Low complexity" evidence="1">
    <location>
        <begin position="17"/>
        <end position="31"/>
    </location>
</feature>
<keyword evidence="2" id="KW-0812">Transmembrane</keyword>
<evidence type="ECO:0000256" key="1">
    <source>
        <dbReference type="SAM" id="MobiDB-lite"/>
    </source>
</evidence>
<feature type="transmembrane region" description="Helical" evidence="2">
    <location>
        <begin position="61"/>
        <end position="78"/>
    </location>
</feature>
<organism evidence="5 6">
    <name type="scientific">Saccharothrix tamanrassetensis</name>
    <dbReference type="NCBI Taxonomy" id="1051531"/>
    <lineage>
        <taxon>Bacteria</taxon>
        <taxon>Bacillati</taxon>
        <taxon>Actinomycetota</taxon>
        <taxon>Actinomycetes</taxon>
        <taxon>Pseudonocardiales</taxon>
        <taxon>Pseudonocardiaceae</taxon>
        <taxon>Saccharothrix</taxon>
    </lineage>
</organism>
<accession>A0A841CNJ2</accession>
<keyword evidence="2" id="KW-1133">Transmembrane helix</keyword>
<keyword evidence="2" id="KW-0472">Membrane</keyword>
<feature type="domain" description="Acyltransferase 3" evidence="3">
    <location>
        <begin position="36"/>
        <end position="364"/>
    </location>
</feature>
<feature type="region of interest" description="Disordered" evidence="1">
    <location>
        <begin position="11"/>
        <end position="32"/>
    </location>
</feature>
<dbReference type="InterPro" id="IPR043968">
    <property type="entry name" value="SGNH"/>
</dbReference>
<reference evidence="5 6" key="1">
    <citation type="submission" date="2020-08" db="EMBL/GenBank/DDBJ databases">
        <title>Genomic Encyclopedia of Type Strains, Phase III (KMG-III): the genomes of soil and plant-associated and newly described type strains.</title>
        <authorList>
            <person name="Whitman W."/>
        </authorList>
    </citation>
    <scope>NUCLEOTIDE SEQUENCE [LARGE SCALE GENOMIC DNA]</scope>
    <source>
        <strain evidence="5 6">CECT 8640</strain>
    </source>
</reference>
<protein>
    <submittedName>
        <fullName evidence="5">Peptidoglycan/LPS O-acetylase OafA/YrhL</fullName>
    </submittedName>
</protein>
<comment type="caution">
    <text evidence="5">The sequence shown here is derived from an EMBL/GenBank/DDBJ whole genome shotgun (WGS) entry which is preliminary data.</text>
</comment>
<feature type="transmembrane region" description="Helical" evidence="2">
    <location>
        <begin position="99"/>
        <end position="118"/>
    </location>
</feature>
<name>A0A841CNJ2_9PSEU</name>
<dbReference type="GO" id="GO:0016747">
    <property type="term" value="F:acyltransferase activity, transferring groups other than amino-acyl groups"/>
    <property type="evidence" value="ECO:0007669"/>
    <property type="project" value="InterPro"/>
</dbReference>